<gene>
    <name evidence="1" type="ORF">IPH26_20865</name>
</gene>
<evidence type="ECO:0000313" key="1">
    <source>
        <dbReference type="EMBL" id="MBK6975285.1"/>
    </source>
</evidence>
<dbReference type="Proteomes" id="UP000807785">
    <property type="component" value="Unassembled WGS sequence"/>
</dbReference>
<comment type="caution">
    <text evidence="1">The sequence shown here is derived from an EMBL/GenBank/DDBJ whole genome shotgun (WGS) entry which is preliminary data.</text>
</comment>
<evidence type="ECO:0000313" key="2">
    <source>
        <dbReference type="Proteomes" id="UP000807785"/>
    </source>
</evidence>
<name>A0A9D7E2A8_9PROT</name>
<proteinExistence type="predicted"/>
<dbReference type="EMBL" id="JADJEV010000005">
    <property type="protein sequence ID" value="MBK6975285.1"/>
    <property type="molecule type" value="Genomic_DNA"/>
</dbReference>
<sequence>MPKTDRKPAEHFVAAVLGNQTLLEFVAARFLLQEGRGASVIYSHRIYGTQLGKQMNAWMAENGAAAGDQVMSLDARPILSSIKE</sequence>
<protein>
    <submittedName>
        <fullName evidence="1">Uncharacterized protein</fullName>
    </submittedName>
</protein>
<organism evidence="1 2">
    <name type="scientific">Candidatus Methylophosphatis roskildensis</name>
    <dbReference type="NCBI Taxonomy" id="2899263"/>
    <lineage>
        <taxon>Bacteria</taxon>
        <taxon>Pseudomonadati</taxon>
        <taxon>Pseudomonadota</taxon>
        <taxon>Betaproteobacteria</taxon>
        <taxon>Nitrosomonadales</taxon>
        <taxon>Sterolibacteriaceae</taxon>
        <taxon>Candidatus Methylophosphatis</taxon>
    </lineage>
</organism>
<dbReference type="AlphaFoldDB" id="A0A9D7E2A8"/>
<reference evidence="1" key="1">
    <citation type="submission" date="2020-10" db="EMBL/GenBank/DDBJ databases">
        <title>Connecting structure to function with the recovery of over 1000 high-quality activated sludge metagenome-assembled genomes encoding full-length rRNA genes using long-read sequencing.</title>
        <authorList>
            <person name="Singleton C.M."/>
            <person name="Petriglieri F."/>
            <person name="Kristensen J.M."/>
            <person name="Kirkegaard R.H."/>
            <person name="Michaelsen T.Y."/>
            <person name="Andersen M.H."/>
            <person name="Karst S.M."/>
            <person name="Dueholm M.S."/>
            <person name="Nielsen P.H."/>
            <person name="Albertsen M."/>
        </authorList>
    </citation>
    <scope>NUCLEOTIDE SEQUENCE</scope>
    <source>
        <strain evidence="1">Bjer_18-Q3-R1-45_BAT3C.347</strain>
    </source>
</reference>
<accession>A0A9D7E2A8</accession>